<evidence type="ECO:0000259" key="5">
    <source>
        <dbReference type="Pfam" id="PF08245"/>
    </source>
</evidence>
<dbReference type="GO" id="GO:0008841">
    <property type="term" value="F:dihydrofolate synthase activity"/>
    <property type="evidence" value="ECO:0007669"/>
    <property type="project" value="TreeGrafter"/>
</dbReference>
<gene>
    <name evidence="6" type="ORF">METZ01_LOCUS284964</name>
</gene>
<evidence type="ECO:0000256" key="4">
    <source>
        <dbReference type="ARBA" id="ARBA00022840"/>
    </source>
</evidence>
<accession>A0A382L609</accession>
<dbReference type="GO" id="GO:0005737">
    <property type="term" value="C:cytoplasm"/>
    <property type="evidence" value="ECO:0007669"/>
    <property type="project" value="TreeGrafter"/>
</dbReference>
<dbReference type="Pfam" id="PF08245">
    <property type="entry name" value="Mur_ligase_M"/>
    <property type="match status" value="1"/>
</dbReference>
<proteinExistence type="inferred from homology"/>
<dbReference type="EMBL" id="UINC01084985">
    <property type="protein sequence ID" value="SVC32110.1"/>
    <property type="molecule type" value="Genomic_DNA"/>
</dbReference>
<sequence length="291" mass="32176">MASIPASLEQWLDHIQSIHFRSRVHSLDRVRRVRHVLRLIRPPIVITVGGTNGKGSSAAILESVLQSAGRKVGTYTSPHLIEYQERIRIGGTNVKTALLVQAFTAVEFARQAIPLTFFEFGTLAALWLFQQAAVEVAILEVGMGGRLDAVNTEVPDVVLLTPIGIDHERWLGSGTERIGREKAGILKFKGRTVINDSNPPDSVMDRVCYLQCKYLQYGHDYVDRVVGKHWDWHPRNTTMDWLTAENGLPKPLLLGKHQVVNAAGVVAVLKMLGPQVAVTRVALMDGLRAQA</sequence>
<keyword evidence="2" id="KW-0436">Ligase</keyword>
<keyword evidence="3" id="KW-0547">Nucleotide-binding</keyword>
<dbReference type="SUPFAM" id="SSF53623">
    <property type="entry name" value="MurD-like peptide ligases, catalytic domain"/>
    <property type="match status" value="1"/>
</dbReference>
<keyword evidence="4" id="KW-0067">ATP-binding</keyword>
<dbReference type="GO" id="GO:0005524">
    <property type="term" value="F:ATP binding"/>
    <property type="evidence" value="ECO:0007669"/>
    <property type="project" value="UniProtKB-KW"/>
</dbReference>
<dbReference type="InterPro" id="IPR036565">
    <property type="entry name" value="Mur-like_cat_sf"/>
</dbReference>
<dbReference type="InterPro" id="IPR018109">
    <property type="entry name" value="Folylpolyglutamate_synth_CS"/>
</dbReference>
<dbReference type="NCBIfam" id="TIGR01499">
    <property type="entry name" value="folC"/>
    <property type="match status" value="1"/>
</dbReference>
<dbReference type="PROSITE" id="PS01011">
    <property type="entry name" value="FOLYLPOLYGLU_SYNT_1"/>
    <property type="match status" value="1"/>
</dbReference>
<evidence type="ECO:0000256" key="3">
    <source>
        <dbReference type="ARBA" id="ARBA00022741"/>
    </source>
</evidence>
<dbReference type="GO" id="GO:0004326">
    <property type="term" value="F:tetrahydrofolylpolyglutamate synthase activity"/>
    <property type="evidence" value="ECO:0007669"/>
    <property type="project" value="InterPro"/>
</dbReference>
<feature type="non-terminal residue" evidence="6">
    <location>
        <position position="291"/>
    </location>
</feature>
<dbReference type="AlphaFoldDB" id="A0A382L609"/>
<comment type="similarity">
    <text evidence="1">Belongs to the folylpolyglutamate synthase family.</text>
</comment>
<feature type="domain" description="Mur ligase central" evidence="5">
    <location>
        <begin position="48"/>
        <end position="268"/>
    </location>
</feature>
<evidence type="ECO:0000256" key="2">
    <source>
        <dbReference type="ARBA" id="ARBA00022598"/>
    </source>
</evidence>
<reference evidence="6" key="1">
    <citation type="submission" date="2018-05" db="EMBL/GenBank/DDBJ databases">
        <authorList>
            <person name="Lanie J.A."/>
            <person name="Ng W.-L."/>
            <person name="Kazmierczak K.M."/>
            <person name="Andrzejewski T.M."/>
            <person name="Davidsen T.M."/>
            <person name="Wayne K.J."/>
            <person name="Tettelin H."/>
            <person name="Glass J.I."/>
            <person name="Rusch D."/>
            <person name="Podicherti R."/>
            <person name="Tsui H.-C.T."/>
            <person name="Winkler M.E."/>
        </authorList>
    </citation>
    <scope>NUCLEOTIDE SEQUENCE</scope>
</reference>
<evidence type="ECO:0000313" key="6">
    <source>
        <dbReference type="EMBL" id="SVC32110.1"/>
    </source>
</evidence>
<dbReference type="Gene3D" id="3.40.1190.10">
    <property type="entry name" value="Mur-like, catalytic domain"/>
    <property type="match status" value="1"/>
</dbReference>
<dbReference type="PANTHER" id="PTHR11136:SF0">
    <property type="entry name" value="DIHYDROFOLATE SYNTHETASE-RELATED"/>
    <property type="match status" value="1"/>
</dbReference>
<organism evidence="6">
    <name type="scientific">marine metagenome</name>
    <dbReference type="NCBI Taxonomy" id="408172"/>
    <lineage>
        <taxon>unclassified sequences</taxon>
        <taxon>metagenomes</taxon>
        <taxon>ecological metagenomes</taxon>
    </lineage>
</organism>
<name>A0A382L609_9ZZZZ</name>
<dbReference type="InterPro" id="IPR013221">
    <property type="entry name" value="Mur_ligase_cen"/>
</dbReference>
<evidence type="ECO:0000256" key="1">
    <source>
        <dbReference type="ARBA" id="ARBA00008276"/>
    </source>
</evidence>
<protein>
    <recommendedName>
        <fullName evidence="5">Mur ligase central domain-containing protein</fullName>
    </recommendedName>
</protein>
<dbReference type="PANTHER" id="PTHR11136">
    <property type="entry name" value="FOLYLPOLYGLUTAMATE SYNTHASE-RELATED"/>
    <property type="match status" value="1"/>
</dbReference>
<dbReference type="InterPro" id="IPR001645">
    <property type="entry name" value="Folylpolyglutamate_synth"/>
</dbReference>